<dbReference type="PANTHER" id="PTHR12932">
    <property type="entry name" value="P25 ALPHA-RELATED"/>
    <property type="match status" value="1"/>
</dbReference>
<dbReference type="InterPro" id="IPR008907">
    <property type="entry name" value="TPP/p25"/>
</dbReference>
<name>A0A6G0WXR9_9STRA</name>
<dbReference type="AlphaFoldDB" id="A0A6G0WXR9"/>
<evidence type="ECO:0000256" key="1">
    <source>
        <dbReference type="ARBA" id="ARBA00010994"/>
    </source>
</evidence>
<dbReference type="GO" id="GO:0015631">
    <property type="term" value="F:tubulin binding"/>
    <property type="evidence" value="ECO:0007669"/>
    <property type="project" value="InterPro"/>
</dbReference>
<dbReference type="Gene3D" id="1.10.238.10">
    <property type="entry name" value="EF-hand"/>
    <property type="match status" value="1"/>
</dbReference>
<dbReference type="GO" id="GO:0032273">
    <property type="term" value="P:positive regulation of protein polymerization"/>
    <property type="evidence" value="ECO:0007669"/>
    <property type="project" value="TreeGrafter"/>
</dbReference>
<dbReference type="Proteomes" id="UP000481153">
    <property type="component" value="Unassembled WGS sequence"/>
</dbReference>
<dbReference type="GO" id="GO:0001578">
    <property type="term" value="P:microtubule bundle formation"/>
    <property type="evidence" value="ECO:0007669"/>
    <property type="project" value="TreeGrafter"/>
</dbReference>
<dbReference type="GO" id="GO:0005874">
    <property type="term" value="C:microtubule"/>
    <property type="evidence" value="ECO:0007669"/>
    <property type="project" value="TreeGrafter"/>
</dbReference>
<dbReference type="GO" id="GO:0046785">
    <property type="term" value="P:microtubule polymerization"/>
    <property type="evidence" value="ECO:0007669"/>
    <property type="project" value="InterPro"/>
</dbReference>
<protein>
    <submittedName>
        <fullName evidence="3">Uncharacterized protein</fullName>
    </submittedName>
</protein>
<dbReference type="SUPFAM" id="SSF47473">
    <property type="entry name" value="EF-hand"/>
    <property type="match status" value="1"/>
</dbReference>
<proteinExistence type="inferred from homology"/>
<organism evidence="3 4">
    <name type="scientific">Aphanomyces euteiches</name>
    <dbReference type="NCBI Taxonomy" id="100861"/>
    <lineage>
        <taxon>Eukaryota</taxon>
        <taxon>Sar</taxon>
        <taxon>Stramenopiles</taxon>
        <taxon>Oomycota</taxon>
        <taxon>Saprolegniomycetes</taxon>
        <taxon>Saprolegniales</taxon>
        <taxon>Verrucalvaceae</taxon>
        <taxon>Aphanomyces</taxon>
    </lineage>
</organism>
<dbReference type="EMBL" id="VJMJ01000135">
    <property type="protein sequence ID" value="KAF0732335.1"/>
    <property type="molecule type" value="Genomic_DNA"/>
</dbReference>
<gene>
    <name evidence="3" type="ORF">Ae201684_010621</name>
</gene>
<sequence>MQKDVYSRLYDRGTFSATRKHTSDKPKRSRSTRTCPLPDSPLGSNPQVSLEGDLNDPHTLLRAVFQFYCRFGRTGAHGTSETTMDNANFAKFCRECPQLVGDNFSPVDIDLTFVKVKAKGERRISYVMFLEALGIIATKKYPDKSLAVALPLLLEMNVSTLSCLETALSPGRTSWRRKSSLTDGHSTKATKLEREGALPDNQLIELAVHPPPVPIVSHMT</sequence>
<evidence type="ECO:0000313" key="4">
    <source>
        <dbReference type="Proteomes" id="UP000481153"/>
    </source>
</evidence>
<dbReference type="VEuPathDB" id="FungiDB:AeMF1_001132"/>
<dbReference type="Pfam" id="PF05517">
    <property type="entry name" value="p25-alpha"/>
    <property type="match status" value="1"/>
</dbReference>
<evidence type="ECO:0000313" key="3">
    <source>
        <dbReference type="EMBL" id="KAF0732335.1"/>
    </source>
</evidence>
<dbReference type="InterPro" id="IPR011992">
    <property type="entry name" value="EF-hand-dom_pair"/>
</dbReference>
<accession>A0A6G0WXR9</accession>
<comment type="similarity">
    <text evidence="1">Belongs to the TPPP family.</text>
</comment>
<dbReference type="PANTHER" id="PTHR12932:SF9">
    <property type="entry name" value="TUBULIN POLYMERIZATION-PROMOTING PROTEIN HOMOLOG"/>
    <property type="match status" value="1"/>
</dbReference>
<feature type="region of interest" description="Disordered" evidence="2">
    <location>
        <begin position="1"/>
        <end position="51"/>
    </location>
</feature>
<comment type="caution">
    <text evidence="3">The sequence shown here is derived from an EMBL/GenBank/DDBJ whole genome shotgun (WGS) entry which is preliminary data.</text>
</comment>
<keyword evidence="4" id="KW-1185">Reference proteome</keyword>
<evidence type="ECO:0000256" key="2">
    <source>
        <dbReference type="SAM" id="MobiDB-lite"/>
    </source>
</evidence>
<reference evidence="3 4" key="1">
    <citation type="submission" date="2019-07" db="EMBL/GenBank/DDBJ databases">
        <title>Genomics analysis of Aphanomyces spp. identifies a new class of oomycete effector associated with host adaptation.</title>
        <authorList>
            <person name="Gaulin E."/>
        </authorList>
    </citation>
    <scope>NUCLEOTIDE SEQUENCE [LARGE SCALE GENOMIC DNA]</scope>
    <source>
        <strain evidence="3 4">ATCC 201684</strain>
    </source>
</reference>
<feature type="compositionally biased region" description="Basic and acidic residues" evidence="2">
    <location>
        <begin position="1"/>
        <end position="11"/>
    </location>
</feature>